<dbReference type="InterPro" id="IPR001709">
    <property type="entry name" value="Flavoprot_Pyr_Nucl_cyt_Rdtase"/>
</dbReference>
<evidence type="ECO:0000256" key="4">
    <source>
        <dbReference type="ARBA" id="ARBA00022630"/>
    </source>
</evidence>
<evidence type="ECO:0000256" key="3">
    <source>
        <dbReference type="ARBA" id="ARBA00022605"/>
    </source>
</evidence>
<dbReference type="InterPro" id="IPR008254">
    <property type="entry name" value="Flavodoxin/NO_synth"/>
</dbReference>
<evidence type="ECO:0000313" key="12">
    <source>
        <dbReference type="Proteomes" id="UP000001876"/>
    </source>
</evidence>
<dbReference type="InterPro" id="IPR017927">
    <property type="entry name" value="FAD-bd_FR_type"/>
</dbReference>
<dbReference type="OMA" id="LFFGHQR"/>
<protein>
    <submittedName>
        <fullName evidence="11">Predicted protein</fullName>
    </submittedName>
</protein>
<dbReference type="InterPro" id="IPR001433">
    <property type="entry name" value="OxRdtase_FAD/NAD-bd"/>
</dbReference>
<organism evidence="12">
    <name type="scientific">Micromonas pusilla (strain CCMP1545)</name>
    <name type="common">Picoplanktonic green alga</name>
    <dbReference type="NCBI Taxonomy" id="564608"/>
    <lineage>
        <taxon>Eukaryota</taxon>
        <taxon>Viridiplantae</taxon>
        <taxon>Chlorophyta</taxon>
        <taxon>Mamiellophyceae</taxon>
        <taxon>Mamiellales</taxon>
        <taxon>Mamiellaceae</taxon>
        <taxon>Micromonas</taxon>
    </lineage>
</organism>
<dbReference type="GO" id="GO:0050667">
    <property type="term" value="P:homocysteine metabolic process"/>
    <property type="evidence" value="ECO:0007669"/>
    <property type="project" value="TreeGrafter"/>
</dbReference>
<evidence type="ECO:0000256" key="7">
    <source>
        <dbReference type="ARBA" id="ARBA00022857"/>
    </source>
</evidence>
<accession>C1N149</accession>
<dbReference type="FunFam" id="3.40.50.80:FF:000001">
    <property type="entry name" value="NADPH--cytochrome P450 reductase 1"/>
    <property type="match status" value="1"/>
</dbReference>
<feature type="non-terminal residue" evidence="11">
    <location>
        <position position="605"/>
    </location>
</feature>
<feature type="domain" description="FAD-binding FR-type" evidence="10">
    <location>
        <begin position="172"/>
        <end position="429"/>
    </location>
</feature>
<keyword evidence="5" id="KW-0288">FMN</keyword>
<evidence type="ECO:0000256" key="2">
    <source>
        <dbReference type="ARBA" id="ARBA00001974"/>
    </source>
</evidence>
<dbReference type="GO" id="GO:0010181">
    <property type="term" value="F:FMN binding"/>
    <property type="evidence" value="ECO:0007669"/>
    <property type="project" value="InterPro"/>
</dbReference>
<gene>
    <name evidence="11" type="ORF">MICPUCDRAFT_28682</name>
</gene>
<evidence type="ECO:0000313" key="11">
    <source>
        <dbReference type="EMBL" id="EEH54380.1"/>
    </source>
</evidence>
<dbReference type="SUPFAM" id="SSF52343">
    <property type="entry name" value="Ferredoxin reductase-like, C-terminal NADP-linked domain"/>
    <property type="match status" value="1"/>
</dbReference>
<comment type="cofactor">
    <cofactor evidence="1">
        <name>FMN</name>
        <dbReference type="ChEBI" id="CHEBI:58210"/>
    </cofactor>
</comment>
<dbReference type="Pfam" id="PF00175">
    <property type="entry name" value="NAD_binding_1"/>
    <property type="match status" value="1"/>
</dbReference>
<dbReference type="GO" id="GO:0009086">
    <property type="term" value="P:methionine biosynthetic process"/>
    <property type="evidence" value="ECO:0007669"/>
    <property type="project" value="TreeGrafter"/>
</dbReference>
<proteinExistence type="predicted"/>
<dbReference type="eggNOG" id="KOG1158">
    <property type="taxonomic scope" value="Eukaryota"/>
</dbReference>
<sequence>MDDFKSCDLDETPAVAIFVVETVENAQPAEAAGTCLRFYNRKRKSGESTLLRGTLSYAVLGLGDTNLLLDRQTTTAKDCNQAAQTLDSALHSLGATRIAQRGEANDAVGLDEAVEPWCETLWPALGEAIAQADLVGVPALPACRVVVSMHATRATRPLDEDDAPCDGPHTAESPYLAPVTRSKLMTDPASDRRVLHLEFDLTAAKRAASLAYEPGDSIGVLPRNDPELVSELASRLGLSLESSFDLTWASEHASANQNQNQPPPLPNVRRPCVVGDVLSRSVDITSVPRKSLLRALAEACAESEDRLKLLYLCSRGGRDAYKREMVEEAPTLVDLLTTIAPSCAPDLATLLDALTPLQPRMYSITTAPEAHPGKPAVAFSVVSFQTPQGAARRGVATHWLDRSTTRGADASSSFRCPVFIKRSIAFRPPEDLSTPMLMIGPGTGVAPFRGFLQRRAAMIDAAKKKAARDGEAADVVAPGDAFLFFGCRAPTEDFLYRDEFEAFAADGTLTKLVTAFSRENPDQPKVYVQHKIREHAAAVAALIVSSDDARVYVCGDGGGMAKDVHAALCEVIASHGGVEGVTCAEDAGKMLAEMTKAGRYVRDIW</sequence>
<dbReference type="InterPro" id="IPR023173">
    <property type="entry name" value="NADPH_Cyt_P450_Rdtase_alpha"/>
</dbReference>
<dbReference type="SUPFAM" id="SSF52218">
    <property type="entry name" value="Flavoproteins"/>
    <property type="match status" value="1"/>
</dbReference>
<feature type="domain" description="Flavodoxin-like" evidence="9">
    <location>
        <begin position="1"/>
        <end position="122"/>
    </location>
</feature>
<dbReference type="GeneID" id="9687189"/>
<dbReference type="Pfam" id="PF00667">
    <property type="entry name" value="FAD_binding_1"/>
    <property type="match status" value="1"/>
</dbReference>
<dbReference type="PANTHER" id="PTHR19384">
    <property type="entry name" value="NITRIC OXIDE SYNTHASE-RELATED"/>
    <property type="match status" value="1"/>
</dbReference>
<evidence type="ECO:0000256" key="8">
    <source>
        <dbReference type="ARBA" id="ARBA00023002"/>
    </source>
</evidence>
<dbReference type="RefSeq" id="XP_003061750.1">
    <property type="nucleotide sequence ID" value="XM_003061704.1"/>
</dbReference>
<evidence type="ECO:0000259" key="9">
    <source>
        <dbReference type="PROSITE" id="PS50902"/>
    </source>
</evidence>
<dbReference type="Gene3D" id="3.40.50.80">
    <property type="entry name" value="Nucleotide-binding domain of ferredoxin-NADP reductase (FNR) module"/>
    <property type="match status" value="1"/>
</dbReference>
<dbReference type="PROSITE" id="PS50902">
    <property type="entry name" value="FLAVODOXIN_LIKE"/>
    <property type="match status" value="1"/>
</dbReference>
<dbReference type="SUPFAM" id="SSF63380">
    <property type="entry name" value="Riboflavin synthase domain-like"/>
    <property type="match status" value="1"/>
</dbReference>
<dbReference type="PANTHER" id="PTHR19384:SF84">
    <property type="entry name" value="METHIONINE SYNTHASE REDUCTASE"/>
    <property type="match status" value="1"/>
</dbReference>
<evidence type="ECO:0000256" key="5">
    <source>
        <dbReference type="ARBA" id="ARBA00022643"/>
    </source>
</evidence>
<name>C1N149_MICPC</name>
<keyword evidence="4" id="KW-0285">Flavoprotein</keyword>
<keyword evidence="7" id="KW-0521">NADP</keyword>
<dbReference type="Proteomes" id="UP000001876">
    <property type="component" value="Unassembled WGS sequence"/>
</dbReference>
<keyword evidence="12" id="KW-1185">Reference proteome</keyword>
<evidence type="ECO:0000256" key="6">
    <source>
        <dbReference type="ARBA" id="ARBA00022827"/>
    </source>
</evidence>
<keyword evidence="3" id="KW-0028">Amino-acid biosynthesis</keyword>
<dbReference type="Pfam" id="PF00258">
    <property type="entry name" value="Flavodoxin_1"/>
    <property type="match status" value="1"/>
</dbReference>
<evidence type="ECO:0000256" key="1">
    <source>
        <dbReference type="ARBA" id="ARBA00001917"/>
    </source>
</evidence>
<evidence type="ECO:0000259" key="10">
    <source>
        <dbReference type="PROSITE" id="PS51384"/>
    </source>
</evidence>
<reference evidence="11 12" key="1">
    <citation type="journal article" date="2009" name="Science">
        <title>Green evolution and dynamic adaptations revealed by genomes of the marine picoeukaryotes Micromonas.</title>
        <authorList>
            <person name="Worden A.Z."/>
            <person name="Lee J.H."/>
            <person name="Mock T."/>
            <person name="Rouze P."/>
            <person name="Simmons M.P."/>
            <person name="Aerts A.L."/>
            <person name="Allen A.E."/>
            <person name="Cuvelier M.L."/>
            <person name="Derelle E."/>
            <person name="Everett M.V."/>
            <person name="Foulon E."/>
            <person name="Grimwood J."/>
            <person name="Gundlach H."/>
            <person name="Henrissat B."/>
            <person name="Napoli C."/>
            <person name="McDonald S.M."/>
            <person name="Parker M.S."/>
            <person name="Rombauts S."/>
            <person name="Salamov A."/>
            <person name="Von Dassow P."/>
            <person name="Badger J.H."/>
            <person name="Coutinho P.M."/>
            <person name="Demir E."/>
            <person name="Dubchak I."/>
            <person name="Gentemann C."/>
            <person name="Eikrem W."/>
            <person name="Gready J.E."/>
            <person name="John U."/>
            <person name="Lanier W."/>
            <person name="Lindquist E.A."/>
            <person name="Lucas S."/>
            <person name="Mayer K.F."/>
            <person name="Moreau H."/>
            <person name="Not F."/>
            <person name="Otillar R."/>
            <person name="Panaud O."/>
            <person name="Pangilinan J."/>
            <person name="Paulsen I."/>
            <person name="Piegu B."/>
            <person name="Poliakov A."/>
            <person name="Robbens S."/>
            <person name="Schmutz J."/>
            <person name="Toulza E."/>
            <person name="Wyss T."/>
            <person name="Zelensky A."/>
            <person name="Zhou K."/>
            <person name="Armbrust E.V."/>
            <person name="Bhattacharya D."/>
            <person name="Goodenough U.W."/>
            <person name="Van de Peer Y."/>
            <person name="Grigoriev I.V."/>
        </authorList>
    </citation>
    <scope>NUCLEOTIDE SEQUENCE [LARGE SCALE GENOMIC DNA]</scope>
    <source>
        <strain evidence="11 12">CCMP1545</strain>
    </source>
</reference>
<dbReference type="PRINTS" id="PR00371">
    <property type="entry name" value="FPNCR"/>
</dbReference>
<dbReference type="AlphaFoldDB" id="C1N149"/>
<dbReference type="InterPro" id="IPR029039">
    <property type="entry name" value="Flavoprotein-like_sf"/>
</dbReference>
<dbReference type="Gene3D" id="3.40.50.360">
    <property type="match status" value="1"/>
</dbReference>
<dbReference type="GO" id="GO:0050660">
    <property type="term" value="F:flavin adenine dinucleotide binding"/>
    <property type="evidence" value="ECO:0007669"/>
    <property type="project" value="TreeGrafter"/>
</dbReference>
<dbReference type="InterPro" id="IPR039261">
    <property type="entry name" value="FNR_nucleotide-bd"/>
</dbReference>
<dbReference type="PROSITE" id="PS51384">
    <property type="entry name" value="FAD_FR"/>
    <property type="match status" value="1"/>
</dbReference>
<dbReference type="OrthoDB" id="1856718at2759"/>
<dbReference type="GO" id="GO:0005829">
    <property type="term" value="C:cytosol"/>
    <property type="evidence" value="ECO:0007669"/>
    <property type="project" value="TreeGrafter"/>
</dbReference>
<dbReference type="InterPro" id="IPR003097">
    <property type="entry name" value="CysJ-like_FAD-binding"/>
</dbReference>
<keyword evidence="6" id="KW-0274">FAD</keyword>
<dbReference type="GO" id="GO:0030586">
    <property type="term" value="F:[methionine synthase] reductase (NADPH) activity"/>
    <property type="evidence" value="ECO:0007669"/>
    <property type="project" value="TreeGrafter"/>
</dbReference>
<dbReference type="EMBL" id="GG663744">
    <property type="protein sequence ID" value="EEH54380.1"/>
    <property type="molecule type" value="Genomic_DNA"/>
</dbReference>
<dbReference type="STRING" id="564608.C1N149"/>
<dbReference type="Gene3D" id="1.20.990.10">
    <property type="entry name" value="NADPH-cytochrome p450 Reductase, Chain A, domain 3"/>
    <property type="match status" value="1"/>
</dbReference>
<dbReference type="InterPro" id="IPR017938">
    <property type="entry name" value="Riboflavin_synthase-like_b-brl"/>
</dbReference>
<dbReference type="Gene3D" id="2.40.30.10">
    <property type="entry name" value="Translation factors"/>
    <property type="match status" value="1"/>
</dbReference>
<dbReference type="KEGG" id="mpp:MICPUCDRAFT_28682"/>
<keyword evidence="8" id="KW-0560">Oxidoreductase</keyword>
<comment type="cofactor">
    <cofactor evidence="2">
        <name>FAD</name>
        <dbReference type="ChEBI" id="CHEBI:57692"/>
    </cofactor>
</comment>